<dbReference type="GO" id="GO:0005975">
    <property type="term" value="P:carbohydrate metabolic process"/>
    <property type="evidence" value="ECO:0007669"/>
    <property type="project" value="InterPro"/>
</dbReference>
<dbReference type="EMBL" id="BORQ01000001">
    <property type="protein sequence ID" value="GIO30022.1"/>
    <property type="molecule type" value="Genomic_DNA"/>
</dbReference>
<evidence type="ECO:0000313" key="7">
    <source>
        <dbReference type="Proteomes" id="UP000679779"/>
    </source>
</evidence>
<reference evidence="6" key="1">
    <citation type="submission" date="2021-03" db="EMBL/GenBank/DDBJ databases">
        <title>Antimicrobial resistance genes in bacteria isolated from Japanese honey, and their potential for conferring macrolide and lincosamide resistance in the American foulbrood pathogen Paenibacillus larvae.</title>
        <authorList>
            <person name="Okamoto M."/>
            <person name="Kumagai M."/>
            <person name="Kanamori H."/>
            <person name="Takamatsu D."/>
        </authorList>
    </citation>
    <scope>NUCLEOTIDE SEQUENCE</scope>
    <source>
        <strain evidence="6">J2TS6</strain>
    </source>
</reference>
<keyword evidence="4" id="KW-0812">Transmembrane</keyword>
<feature type="transmembrane region" description="Helical" evidence="4">
    <location>
        <begin position="7"/>
        <end position="31"/>
    </location>
</feature>
<gene>
    <name evidence="6" type="ORF">J2TS6_11630</name>
</gene>
<dbReference type="CDD" id="cd10918">
    <property type="entry name" value="CE4_NodB_like_5s_6s"/>
    <property type="match status" value="1"/>
</dbReference>
<dbReference type="PANTHER" id="PTHR34216:SF3">
    <property type="entry name" value="POLY-BETA-1,6-N-ACETYL-D-GLUCOSAMINE N-DEACETYLASE"/>
    <property type="match status" value="1"/>
</dbReference>
<dbReference type="Gene3D" id="3.20.20.370">
    <property type="entry name" value="Glycoside hydrolase/deacetylase"/>
    <property type="match status" value="1"/>
</dbReference>
<dbReference type="GO" id="GO:0016810">
    <property type="term" value="F:hydrolase activity, acting on carbon-nitrogen (but not peptide) bonds"/>
    <property type="evidence" value="ECO:0007669"/>
    <property type="project" value="InterPro"/>
</dbReference>
<dbReference type="GO" id="GO:0005576">
    <property type="term" value="C:extracellular region"/>
    <property type="evidence" value="ECO:0007669"/>
    <property type="project" value="UniProtKB-SubCell"/>
</dbReference>
<evidence type="ECO:0000259" key="5">
    <source>
        <dbReference type="PROSITE" id="PS51677"/>
    </source>
</evidence>
<dbReference type="AlphaFoldDB" id="A0A919XFU2"/>
<comment type="caution">
    <text evidence="6">The sequence shown here is derived from an EMBL/GenBank/DDBJ whole genome shotgun (WGS) entry which is preliminary data.</text>
</comment>
<name>A0A919XFU2_9BACL</name>
<proteinExistence type="predicted"/>
<keyword evidence="4" id="KW-0472">Membrane</keyword>
<feature type="domain" description="NodB homology" evidence="5">
    <location>
        <begin position="160"/>
        <end position="390"/>
    </location>
</feature>
<protein>
    <recommendedName>
        <fullName evidence="5">NodB homology domain-containing protein</fullName>
    </recommendedName>
</protein>
<sequence length="390" mass="42156">MERKRRIYAGAGAAVAAVMFAVASGMLVWSFGAGDHASAPHGRAATAAGLPPQPRGATNGTEGQTGTGPAAARTESAAGKSAMTLQDTSFQQEHPARIYYRDKVIALMYHEVTPGQKDRQSLDVVKFERQLSLMKESGFQWITMKQYAAFVLHGSPVPPNAVLMTFDDGYESFYEYAYPLLLKYHVPATSFLIVNTVGNPKHAGIPKLDWEQVREMHANGVDFYSHSFDSHRYAPLDAGGKRSKAALRGPVWNAQLGRKETQGEYAARVRRDLEQANAVLREKIGNAMQVIAFPYGVFSPSLLRICKELDMQVTFTVMPGINRPGGLNGYRLNAGGADNDPESLIALMKRGAVPASNQTKPGPGRSGAKPPAKPPVTAKPKTGGMRIAAE</sequence>
<evidence type="ECO:0000256" key="4">
    <source>
        <dbReference type="SAM" id="Phobius"/>
    </source>
</evidence>
<comment type="subcellular location">
    <subcellularLocation>
        <location evidence="1">Secreted</location>
    </subcellularLocation>
</comment>
<accession>A0A919XFU2</accession>
<evidence type="ECO:0000256" key="2">
    <source>
        <dbReference type="ARBA" id="ARBA00022729"/>
    </source>
</evidence>
<evidence type="ECO:0000313" key="6">
    <source>
        <dbReference type="EMBL" id="GIO30022.1"/>
    </source>
</evidence>
<keyword evidence="7" id="KW-1185">Reference proteome</keyword>
<dbReference type="InterPro" id="IPR051398">
    <property type="entry name" value="Polysacch_Deacetylase"/>
</dbReference>
<dbReference type="InterPro" id="IPR011330">
    <property type="entry name" value="Glyco_hydro/deAcase_b/a-brl"/>
</dbReference>
<dbReference type="PANTHER" id="PTHR34216">
    <property type="match status" value="1"/>
</dbReference>
<keyword evidence="2" id="KW-0732">Signal</keyword>
<dbReference type="Pfam" id="PF01522">
    <property type="entry name" value="Polysacc_deac_1"/>
    <property type="match status" value="1"/>
</dbReference>
<evidence type="ECO:0000256" key="3">
    <source>
        <dbReference type="SAM" id="MobiDB-lite"/>
    </source>
</evidence>
<dbReference type="InterPro" id="IPR002509">
    <property type="entry name" value="NODB_dom"/>
</dbReference>
<dbReference type="Proteomes" id="UP000679779">
    <property type="component" value="Unassembled WGS sequence"/>
</dbReference>
<dbReference type="RefSeq" id="WP_160037358.1">
    <property type="nucleotide sequence ID" value="NZ_BORQ01000001.1"/>
</dbReference>
<evidence type="ECO:0000256" key="1">
    <source>
        <dbReference type="ARBA" id="ARBA00004613"/>
    </source>
</evidence>
<feature type="compositionally biased region" description="Low complexity" evidence="3">
    <location>
        <begin position="367"/>
        <end position="384"/>
    </location>
</feature>
<feature type="region of interest" description="Disordered" evidence="3">
    <location>
        <begin position="40"/>
        <end position="78"/>
    </location>
</feature>
<feature type="region of interest" description="Disordered" evidence="3">
    <location>
        <begin position="352"/>
        <end position="390"/>
    </location>
</feature>
<dbReference type="SUPFAM" id="SSF88713">
    <property type="entry name" value="Glycoside hydrolase/deacetylase"/>
    <property type="match status" value="1"/>
</dbReference>
<keyword evidence="4" id="KW-1133">Transmembrane helix</keyword>
<dbReference type="PROSITE" id="PS51677">
    <property type="entry name" value="NODB"/>
    <property type="match status" value="1"/>
</dbReference>
<organism evidence="6 7">
    <name type="scientific">Paenibacillus albilobatus</name>
    <dbReference type="NCBI Taxonomy" id="2716884"/>
    <lineage>
        <taxon>Bacteria</taxon>
        <taxon>Bacillati</taxon>
        <taxon>Bacillota</taxon>
        <taxon>Bacilli</taxon>
        <taxon>Bacillales</taxon>
        <taxon>Paenibacillaceae</taxon>
        <taxon>Paenibacillus</taxon>
    </lineage>
</organism>